<comment type="caution">
    <text evidence="1">The sequence shown here is derived from an EMBL/GenBank/DDBJ whole genome shotgun (WGS) entry which is preliminary data.</text>
</comment>
<dbReference type="Pfam" id="PF10949">
    <property type="entry name" value="DUF2777"/>
    <property type="match status" value="1"/>
</dbReference>
<accession>A0AAJ1T2N1</accession>
<proteinExistence type="predicted"/>
<reference evidence="1" key="1">
    <citation type="submission" date="2023-07" db="EMBL/GenBank/DDBJ databases">
        <title>Genomic Encyclopedia of Type Strains, Phase IV (KMG-IV): sequencing the most valuable type-strain genomes for metagenomic binning, comparative biology and taxonomic classification.</title>
        <authorList>
            <person name="Goeker M."/>
        </authorList>
    </citation>
    <scope>NUCLEOTIDE SEQUENCE</scope>
    <source>
        <strain evidence="1">DSM 23947</strain>
    </source>
</reference>
<dbReference type="InterPro" id="IPR024488">
    <property type="entry name" value="DUF2777"/>
</dbReference>
<evidence type="ECO:0000313" key="1">
    <source>
        <dbReference type="EMBL" id="MDQ0214794.1"/>
    </source>
</evidence>
<organism evidence="1 2">
    <name type="scientific">Oikeobacillus pervagus</name>
    <dbReference type="NCBI Taxonomy" id="1325931"/>
    <lineage>
        <taxon>Bacteria</taxon>
        <taxon>Bacillati</taxon>
        <taxon>Bacillota</taxon>
        <taxon>Bacilli</taxon>
        <taxon>Bacillales</taxon>
        <taxon>Bacillaceae</taxon>
        <taxon>Oikeobacillus</taxon>
    </lineage>
</organism>
<sequence length="186" mass="22385">MRQWHREQLIERQARSFQEGVVEYINDQWVFFDDVNDEAINLEQFFHSEVEIYRFKQWKKGILQDDAMVSVESKLFPLNDMDHLRVKKNLVLSLEMLLEEISDDSFLQLLTTINGLHFSIYDCIYCHNHLSFLNKDRIRQGTNFIILDNGELICSVQHHFLYRDKRRDRFEVTLSTGKRVIIEKLE</sequence>
<keyword evidence="2" id="KW-1185">Reference proteome</keyword>
<dbReference type="RefSeq" id="WP_307256782.1">
    <property type="nucleotide sequence ID" value="NZ_JAUSUC010000010.1"/>
</dbReference>
<dbReference type="EMBL" id="JAUSUC010000010">
    <property type="protein sequence ID" value="MDQ0214794.1"/>
    <property type="molecule type" value="Genomic_DNA"/>
</dbReference>
<evidence type="ECO:0000313" key="2">
    <source>
        <dbReference type="Proteomes" id="UP001237207"/>
    </source>
</evidence>
<protein>
    <recommendedName>
        <fullName evidence="3">DUF2777 domain-containing protein</fullName>
    </recommendedName>
</protein>
<name>A0AAJ1T2N1_9BACI</name>
<dbReference type="AlphaFoldDB" id="A0AAJ1T2N1"/>
<evidence type="ECO:0008006" key="3">
    <source>
        <dbReference type="Google" id="ProtNLM"/>
    </source>
</evidence>
<dbReference type="Proteomes" id="UP001237207">
    <property type="component" value="Unassembled WGS sequence"/>
</dbReference>
<gene>
    <name evidence="1" type="ORF">J2S13_001191</name>
</gene>